<dbReference type="PROSITE" id="PS50206">
    <property type="entry name" value="RHODANESE_3"/>
    <property type="match status" value="1"/>
</dbReference>
<reference evidence="2 3" key="1">
    <citation type="journal article" date="2018" name="ISME J.">
        <title>Endosymbiont genomes yield clues of tubeworm success.</title>
        <authorList>
            <person name="Li Y."/>
            <person name="Liles M.R."/>
            <person name="Halanych K.M."/>
        </authorList>
    </citation>
    <scope>NUCLEOTIDE SEQUENCE [LARGE SCALE GENOMIC DNA]</scope>
    <source>
        <strain evidence="2">A1462</strain>
    </source>
</reference>
<dbReference type="PANTHER" id="PTHR43031">
    <property type="entry name" value="FAD-DEPENDENT OXIDOREDUCTASE"/>
    <property type="match status" value="1"/>
</dbReference>
<protein>
    <submittedName>
        <fullName evidence="2">Sulfurtransferase</fullName>
    </submittedName>
</protein>
<dbReference type="InterPro" id="IPR036873">
    <property type="entry name" value="Rhodanese-like_dom_sf"/>
</dbReference>
<dbReference type="AlphaFoldDB" id="A0A370DST3"/>
<dbReference type="Proteomes" id="UP000254771">
    <property type="component" value="Unassembled WGS sequence"/>
</dbReference>
<dbReference type="InterPro" id="IPR001763">
    <property type="entry name" value="Rhodanese-like_dom"/>
</dbReference>
<dbReference type="SMART" id="SM00450">
    <property type="entry name" value="RHOD"/>
    <property type="match status" value="1"/>
</dbReference>
<dbReference type="EMBL" id="QFXE01000005">
    <property type="protein sequence ID" value="RDH87611.1"/>
    <property type="molecule type" value="Genomic_DNA"/>
</dbReference>
<dbReference type="Pfam" id="PF00581">
    <property type="entry name" value="Rhodanese"/>
    <property type="match status" value="1"/>
</dbReference>
<feature type="domain" description="Rhodanese" evidence="1">
    <location>
        <begin position="17"/>
        <end position="105"/>
    </location>
</feature>
<dbReference type="PANTHER" id="PTHR43031:SF17">
    <property type="entry name" value="SULFURTRANSFERASE YTWF-RELATED"/>
    <property type="match status" value="1"/>
</dbReference>
<organism evidence="2 3">
    <name type="scientific">endosymbiont of Escarpia spicata</name>
    <dbReference type="NCBI Taxonomy" id="2200908"/>
    <lineage>
        <taxon>Bacteria</taxon>
        <taxon>Pseudomonadati</taxon>
        <taxon>Pseudomonadota</taxon>
        <taxon>Gammaproteobacteria</taxon>
        <taxon>sulfur-oxidizing symbionts</taxon>
    </lineage>
</organism>
<dbReference type="InterPro" id="IPR050229">
    <property type="entry name" value="GlpE_sulfurtransferase"/>
</dbReference>
<proteinExistence type="predicted"/>
<evidence type="ECO:0000313" key="3">
    <source>
        <dbReference type="Proteomes" id="UP000254771"/>
    </source>
</evidence>
<keyword evidence="3" id="KW-1185">Reference proteome</keyword>
<dbReference type="SUPFAM" id="SSF52821">
    <property type="entry name" value="Rhodanese/Cell cycle control phosphatase"/>
    <property type="match status" value="1"/>
</dbReference>
<accession>A0A370DST3</accession>
<comment type="caution">
    <text evidence="2">The sequence shown here is derived from an EMBL/GenBank/DDBJ whole genome shotgun (WGS) entry which is preliminary data.</text>
</comment>
<sequence>MLVQEIDSSDLQARISEGDDFYLLDIRSAGEVAQGMLPDSDHMPMHVIPLRMEELPKDKDVILYCHSGARSYHACAYLIQQGFENVINLRGGILGWARSGYQVAARKVG</sequence>
<evidence type="ECO:0000313" key="2">
    <source>
        <dbReference type="EMBL" id="RDH87611.1"/>
    </source>
</evidence>
<name>A0A370DST3_9GAMM</name>
<gene>
    <name evidence="2" type="ORF">DIZ78_03330</name>
</gene>
<evidence type="ECO:0000259" key="1">
    <source>
        <dbReference type="PROSITE" id="PS50206"/>
    </source>
</evidence>
<dbReference type="Gene3D" id="3.40.250.10">
    <property type="entry name" value="Rhodanese-like domain"/>
    <property type="match status" value="1"/>
</dbReference>
<dbReference type="GO" id="GO:0016740">
    <property type="term" value="F:transferase activity"/>
    <property type="evidence" value="ECO:0007669"/>
    <property type="project" value="UniProtKB-KW"/>
</dbReference>